<dbReference type="PANTHER" id="PTHR24006">
    <property type="entry name" value="UBIQUITIN CARBOXYL-TERMINAL HYDROLASE"/>
    <property type="match status" value="1"/>
</dbReference>
<sequence>MDAFGGRLVSKLRCCNCGHSSVTREPLIDISLEIEGVDSVPAALESFTKIEKIEFSCERCKTHGPFEKQLLIDHAPTVVVLHLKRFKNNGLVVQKVEKNVLFPLELDMLLYTNDINNEEMKYDLYAVIVHYGPSTSSGHYYSFIRCAPNEWYKFNDEKVDYVQEDLVLAEHAYIMLYAKRGTPWFSDYIEIHRPFVNLVIPTTSNDVSDETSLKLALNKIENNDSHVKVYCEDQLQNVEIKQDEELTDALDRNSHGSSVNGKKRKLQD</sequence>
<dbReference type="PROSITE" id="PS50235">
    <property type="entry name" value="USP_3"/>
    <property type="match status" value="1"/>
</dbReference>
<organism evidence="4 5">
    <name type="scientific">Solanum pinnatisectum</name>
    <name type="common">tansyleaf nightshade</name>
    <dbReference type="NCBI Taxonomy" id="50273"/>
    <lineage>
        <taxon>Eukaryota</taxon>
        <taxon>Viridiplantae</taxon>
        <taxon>Streptophyta</taxon>
        <taxon>Embryophyta</taxon>
        <taxon>Tracheophyta</taxon>
        <taxon>Spermatophyta</taxon>
        <taxon>Magnoliopsida</taxon>
        <taxon>eudicotyledons</taxon>
        <taxon>Gunneridae</taxon>
        <taxon>Pentapetalae</taxon>
        <taxon>asterids</taxon>
        <taxon>lamiids</taxon>
        <taxon>Solanales</taxon>
        <taxon>Solanaceae</taxon>
        <taxon>Solanoideae</taxon>
        <taxon>Solaneae</taxon>
        <taxon>Solanum</taxon>
    </lineage>
</organism>
<dbReference type="InterPro" id="IPR050164">
    <property type="entry name" value="Peptidase_C19"/>
</dbReference>
<dbReference type="Gene3D" id="3.90.70.10">
    <property type="entry name" value="Cysteine proteinases"/>
    <property type="match status" value="1"/>
</dbReference>
<evidence type="ECO:0000313" key="5">
    <source>
        <dbReference type="Proteomes" id="UP001311915"/>
    </source>
</evidence>
<dbReference type="EMBL" id="JAWPEI010000011">
    <property type="protein sequence ID" value="KAK4709710.1"/>
    <property type="molecule type" value="Genomic_DNA"/>
</dbReference>
<dbReference type="InterPro" id="IPR018200">
    <property type="entry name" value="USP_CS"/>
</dbReference>
<dbReference type="PANTHER" id="PTHR24006:SF747">
    <property type="entry name" value="UBIQUITIN CARBOXYL-TERMINAL HYDROLASE 20"/>
    <property type="match status" value="1"/>
</dbReference>
<dbReference type="InterPro" id="IPR001394">
    <property type="entry name" value="Peptidase_C19_UCH"/>
</dbReference>
<accession>A0AAV9KAK4</accession>
<keyword evidence="5" id="KW-1185">Reference proteome</keyword>
<evidence type="ECO:0000259" key="3">
    <source>
        <dbReference type="PROSITE" id="PS50235"/>
    </source>
</evidence>
<dbReference type="InterPro" id="IPR028889">
    <property type="entry name" value="USP"/>
</dbReference>
<protein>
    <recommendedName>
        <fullName evidence="3">USP domain-containing protein</fullName>
    </recommendedName>
</protein>
<dbReference type="GO" id="GO:0016579">
    <property type="term" value="P:protein deubiquitination"/>
    <property type="evidence" value="ECO:0007669"/>
    <property type="project" value="InterPro"/>
</dbReference>
<evidence type="ECO:0000256" key="2">
    <source>
        <dbReference type="SAM" id="MobiDB-lite"/>
    </source>
</evidence>
<dbReference type="GO" id="GO:0005634">
    <property type="term" value="C:nucleus"/>
    <property type="evidence" value="ECO:0007669"/>
    <property type="project" value="TreeGrafter"/>
</dbReference>
<dbReference type="AlphaFoldDB" id="A0AAV9KAK4"/>
<dbReference type="PROSITE" id="PS00973">
    <property type="entry name" value="USP_2"/>
    <property type="match status" value="1"/>
</dbReference>
<proteinExistence type="inferred from homology"/>
<feature type="domain" description="USP" evidence="3">
    <location>
        <begin position="1"/>
        <end position="180"/>
    </location>
</feature>
<dbReference type="GO" id="GO:0004843">
    <property type="term" value="F:cysteine-type deubiquitinase activity"/>
    <property type="evidence" value="ECO:0007669"/>
    <property type="project" value="InterPro"/>
</dbReference>
<evidence type="ECO:0000313" key="4">
    <source>
        <dbReference type="EMBL" id="KAK4709710.1"/>
    </source>
</evidence>
<feature type="region of interest" description="Disordered" evidence="2">
    <location>
        <begin position="249"/>
        <end position="268"/>
    </location>
</feature>
<dbReference type="InterPro" id="IPR038765">
    <property type="entry name" value="Papain-like_cys_pep_sf"/>
</dbReference>
<gene>
    <name evidence="4" type="ORF">R3W88_004223</name>
</gene>
<dbReference type="Pfam" id="PF00443">
    <property type="entry name" value="UCH"/>
    <property type="match status" value="1"/>
</dbReference>
<comment type="similarity">
    <text evidence="1">Belongs to the peptidase C19 family.</text>
</comment>
<name>A0AAV9KAK4_9SOLN</name>
<dbReference type="SUPFAM" id="SSF54001">
    <property type="entry name" value="Cysteine proteinases"/>
    <property type="match status" value="1"/>
</dbReference>
<dbReference type="GO" id="GO:0005829">
    <property type="term" value="C:cytosol"/>
    <property type="evidence" value="ECO:0007669"/>
    <property type="project" value="TreeGrafter"/>
</dbReference>
<comment type="caution">
    <text evidence="4">The sequence shown here is derived from an EMBL/GenBank/DDBJ whole genome shotgun (WGS) entry which is preliminary data.</text>
</comment>
<evidence type="ECO:0000256" key="1">
    <source>
        <dbReference type="ARBA" id="ARBA00009085"/>
    </source>
</evidence>
<dbReference type="Proteomes" id="UP001311915">
    <property type="component" value="Unassembled WGS sequence"/>
</dbReference>
<reference evidence="4 5" key="1">
    <citation type="submission" date="2023-10" db="EMBL/GenBank/DDBJ databases">
        <title>Genome-Wide Identification Analysis in wild type Solanum Pinnatisectum Reveals Some Genes Defensing Phytophthora Infestans.</title>
        <authorList>
            <person name="Sun C."/>
        </authorList>
    </citation>
    <scope>NUCLEOTIDE SEQUENCE [LARGE SCALE GENOMIC DNA]</scope>
    <source>
        <strain evidence="4">LQN</strain>
        <tissue evidence="4">Leaf</tissue>
    </source>
</reference>